<sequence length="234" mass="28345">MKNYFIFLIFSIYYNSSAQEVYQSDLFEFKIKGDTFELHNRYDIEEELYQRRKSFCPLIAKGYIKKEDKFYYSLRSIHSSEEFKSKLLKSEYRKELKDSLSITIKILNVNKLDINNFIFSSIYNVNIQEDNDGCKLVFKVSKLWTHKIYLLAYPKNENLLLTDDVISVSFSNQLVIDFFRYDLSLLKHDYNDFYFEIQNFNPCNLYLKYFDGDFVKIKNDKLYWKDKVFLKKQT</sequence>
<accession>A0ABY5NTI9</accession>
<dbReference type="Proteomes" id="UP001317001">
    <property type="component" value="Chromosome"/>
</dbReference>
<evidence type="ECO:0000313" key="2">
    <source>
        <dbReference type="Proteomes" id="UP001317001"/>
    </source>
</evidence>
<gene>
    <name evidence="1" type="ORF">NPX36_01300</name>
</gene>
<dbReference type="RefSeq" id="WP_257499637.1">
    <property type="nucleotide sequence ID" value="NZ_CP102382.1"/>
</dbReference>
<name>A0ABY5NTI9_9FLAO</name>
<evidence type="ECO:0000313" key="1">
    <source>
        <dbReference type="EMBL" id="UUV21717.1"/>
    </source>
</evidence>
<reference evidence="1 2" key="1">
    <citation type="submission" date="2022-08" db="EMBL/GenBank/DDBJ databases">
        <title>Myroides zhujiangensis sp. nov., a novel bacterium isolated from sediment in the Pearl River Estuary.</title>
        <authorList>
            <person name="Cui L."/>
        </authorList>
    </citation>
    <scope>NUCLEOTIDE SEQUENCE [LARGE SCALE GENOMIC DNA]</scope>
    <source>
        <strain evidence="1 2">SCSIO 72103</strain>
    </source>
</reference>
<keyword evidence="2" id="KW-1185">Reference proteome</keyword>
<organism evidence="1 2">
    <name type="scientific">Paenimyroides aestuarii</name>
    <dbReference type="NCBI Taxonomy" id="2968490"/>
    <lineage>
        <taxon>Bacteria</taxon>
        <taxon>Pseudomonadati</taxon>
        <taxon>Bacteroidota</taxon>
        <taxon>Flavobacteriia</taxon>
        <taxon>Flavobacteriales</taxon>
        <taxon>Flavobacteriaceae</taxon>
        <taxon>Paenimyroides</taxon>
    </lineage>
</organism>
<proteinExistence type="predicted"/>
<dbReference type="EMBL" id="CP102382">
    <property type="protein sequence ID" value="UUV21717.1"/>
    <property type="molecule type" value="Genomic_DNA"/>
</dbReference>
<protein>
    <submittedName>
        <fullName evidence="1">Uncharacterized protein</fullName>
    </submittedName>
</protein>